<dbReference type="PANTHER" id="PTHR34386">
    <property type="entry name" value="GLUTAREDOXIN"/>
    <property type="match status" value="1"/>
</dbReference>
<dbReference type="InterPro" id="IPR051548">
    <property type="entry name" value="Grx-like_ET"/>
</dbReference>
<organism evidence="2 3">
    <name type="scientific">Paenibacillus donghaensis</name>
    <dbReference type="NCBI Taxonomy" id="414771"/>
    <lineage>
        <taxon>Bacteria</taxon>
        <taxon>Bacillati</taxon>
        <taxon>Bacillota</taxon>
        <taxon>Bacilli</taxon>
        <taxon>Bacillales</taxon>
        <taxon>Paenibacillaceae</taxon>
        <taxon>Paenibacillus</taxon>
    </lineage>
</organism>
<dbReference type="Proteomes" id="UP000249890">
    <property type="component" value="Chromosome"/>
</dbReference>
<dbReference type="OrthoDB" id="9795531at2"/>
<dbReference type="GO" id="GO:0045454">
    <property type="term" value="P:cell redox homeostasis"/>
    <property type="evidence" value="ECO:0007669"/>
    <property type="project" value="TreeGrafter"/>
</dbReference>
<keyword evidence="3" id="KW-1185">Reference proteome</keyword>
<sequence length="80" mass="8623">MSTPVIVYSTSGCSDCNLVKQFLTEQGVPFEVRDVMTSTVYQDEVEKLGFMGVPVTVGGDHVVKGFNLPELKALIEAAAK</sequence>
<dbReference type="SUPFAM" id="SSF52833">
    <property type="entry name" value="Thioredoxin-like"/>
    <property type="match status" value="1"/>
</dbReference>
<accession>A0A2Z2KHW0</accession>
<proteinExistence type="predicted"/>
<dbReference type="EMBL" id="CP021780">
    <property type="protein sequence ID" value="ASA25487.1"/>
    <property type="molecule type" value="Genomic_DNA"/>
</dbReference>
<protein>
    <submittedName>
        <fullName evidence="2">NrdH-redoxin</fullName>
    </submittedName>
</protein>
<feature type="domain" description="Glutaredoxin" evidence="1">
    <location>
        <begin position="5"/>
        <end position="62"/>
    </location>
</feature>
<evidence type="ECO:0000259" key="1">
    <source>
        <dbReference type="Pfam" id="PF00462"/>
    </source>
</evidence>
<dbReference type="AlphaFoldDB" id="A0A2Z2KHW0"/>
<dbReference type="InterPro" id="IPR036249">
    <property type="entry name" value="Thioredoxin-like_sf"/>
</dbReference>
<gene>
    <name evidence="2" type="ORF">B9T62_35010</name>
</gene>
<dbReference type="CDD" id="cd02976">
    <property type="entry name" value="NrdH"/>
    <property type="match status" value="1"/>
</dbReference>
<dbReference type="PROSITE" id="PS51354">
    <property type="entry name" value="GLUTAREDOXIN_2"/>
    <property type="match status" value="1"/>
</dbReference>
<evidence type="ECO:0000313" key="3">
    <source>
        <dbReference type="Proteomes" id="UP000249890"/>
    </source>
</evidence>
<dbReference type="InterPro" id="IPR002109">
    <property type="entry name" value="Glutaredoxin"/>
</dbReference>
<reference evidence="2 3" key="1">
    <citation type="submission" date="2017-06" db="EMBL/GenBank/DDBJ databases">
        <title>Complete genome sequence of Paenibacillus donghaensis KCTC 13049T isolated from East Sea sediment, South Korea.</title>
        <authorList>
            <person name="Jung B.K."/>
            <person name="Hong S.-J."/>
            <person name="Shin J.-H."/>
        </authorList>
    </citation>
    <scope>NUCLEOTIDE SEQUENCE [LARGE SCALE GENOMIC DNA]</scope>
    <source>
        <strain evidence="2 3">KCTC 13049</strain>
    </source>
</reference>
<dbReference type="KEGG" id="pdh:B9T62_35010"/>
<name>A0A2Z2KHW0_9BACL</name>
<dbReference type="PANTHER" id="PTHR34386:SF1">
    <property type="entry name" value="GLUTAREDOXIN-LIKE PROTEIN NRDH"/>
    <property type="match status" value="1"/>
</dbReference>
<dbReference type="Gene3D" id="3.40.30.10">
    <property type="entry name" value="Glutaredoxin"/>
    <property type="match status" value="1"/>
</dbReference>
<dbReference type="Pfam" id="PF00462">
    <property type="entry name" value="Glutaredoxin"/>
    <property type="match status" value="1"/>
</dbReference>
<evidence type="ECO:0000313" key="2">
    <source>
        <dbReference type="EMBL" id="ASA25487.1"/>
    </source>
</evidence>
<dbReference type="RefSeq" id="WP_087919450.1">
    <property type="nucleotide sequence ID" value="NZ_CP021780.1"/>
</dbReference>
<dbReference type="GO" id="GO:0009055">
    <property type="term" value="F:electron transfer activity"/>
    <property type="evidence" value="ECO:0007669"/>
    <property type="project" value="TreeGrafter"/>
</dbReference>